<organism evidence="1 2">
    <name type="scientific">Microvirga splendida</name>
    <dbReference type="NCBI Taxonomy" id="2795727"/>
    <lineage>
        <taxon>Bacteria</taxon>
        <taxon>Pseudomonadati</taxon>
        <taxon>Pseudomonadota</taxon>
        <taxon>Alphaproteobacteria</taxon>
        <taxon>Hyphomicrobiales</taxon>
        <taxon>Methylobacteriaceae</taxon>
        <taxon>Microvirga</taxon>
    </lineage>
</organism>
<dbReference type="Proteomes" id="UP000620670">
    <property type="component" value="Unassembled WGS sequence"/>
</dbReference>
<sequence>MAEPPSANTPDVITIDGRMVERIIQQTNHPGSVRVTLDEIADQLQWMREHYLYVSRLRATVPMNELQQSLRALDRALHEVLRTIPPTGSPHLEAIIAAFEAADLEGFEQGGQLQVLQALATAVQRNTRHVHTRSREFVALDAHDRDRWSVGTPAQRKFYHLFRTGKPLSPVQDTLLLFVPDLYEKVYGEVFAYSGRTGPSIRFAYAISRELDFRKDTKGQRILLTTQQISSLFINHLRPTPARPSGSAKKPTL</sequence>
<keyword evidence="2" id="KW-1185">Reference proteome</keyword>
<gene>
    <name evidence="1" type="ORF">JAO75_23520</name>
</gene>
<accession>A0ABS0Y8H1</accession>
<protein>
    <submittedName>
        <fullName evidence="1">Uncharacterized protein</fullName>
    </submittedName>
</protein>
<name>A0ABS0Y8H1_9HYPH</name>
<dbReference type="EMBL" id="JAELXT010000048">
    <property type="protein sequence ID" value="MBJ6128370.1"/>
    <property type="molecule type" value="Genomic_DNA"/>
</dbReference>
<dbReference type="RefSeq" id="WP_199051642.1">
    <property type="nucleotide sequence ID" value="NZ_JAELXT010000048.1"/>
</dbReference>
<evidence type="ECO:0000313" key="2">
    <source>
        <dbReference type="Proteomes" id="UP000620670"/>
    </source>
</evidence>
<proteinExistence type="predicted"/>
<evidence type="ECO:0000313" key="1">
    <source>
        <dbReference type="EMBL" id="MBJ6128370.1"/>
    </source>
</evidence>
<reference evidence="2" key="1">
    <citation type="submission" date="2020-12" db="EMBL/GenBank/DDBJ databases">
        <title>Hymenobacter sp.</title>
        <authorList>
            <person name="Kim M.K."/>
        </authorList>
    </citation>
    <scope>NUCLEOTIDE SEQUENCE [LARGE SCALE GENOMIC DNA]</scope>
    <source>
        <strain evidence="2">BT325</strain>
    </source>
</reference>
<comment type="caution">
    <text evidence="1">The sequence shown here is derived from an EMBL/GenBank/DDBJ whole genome shotgun (WGS) entry which is preliminary data.</text>
</comment>